<dbReference type="EMBL" id="WNAL01000003">
    <property type="protein sequence ID" value="MTR80602.1"/>
    <property type="molecule type" value="Genomic_DNA"/>
</dbReference>
<proteinExistence type="predicted"/>
<dbReference type="Proteomes" id="UP000049979">
    <property type="component" value="Unassembled WGS sequence"/>
</dbReference>
<dbReference type="Proteomes" id="UP000446657">
    <property type="component" value="Unassembled WGS sequence"/>
</dbReference>
<feature type="compositionally biased region" description="Acidic residues" evidence="1">
    <location>
        <begin position="233"/>
        <end position="247"/>
    </location>
</feature>
<keyword evidence="3" id="KW-0732">Signal</keyword>
<evidence type="ECO:0000256" key="2">
    <source>
        <dbReference type="SAM" id="Phobius"/>
    </source>
</evidence>
<keyword evidence="2" id="KW-0812">Transmembrane</keyword>
<keyword evidence="2" id="KW-1133">Transmembrane helix</keyword>
<evidence type="ECO:0000256" key="3">
    <source>
        <dbReference type="SAM" id="SignalP"/>
    </source>
</evidence>
<reference evidence="4" key="1">
    <citation type="submission" date="2015-05" db="EMBL/GenBank/DDBJ databases">
        <authorList>
            <person name="Wang D.B."/>
            <person name="Wang M."/>
        </authorList>
    </citation>
    <scope>NUCLEOTIDE SEQUENCE [LARGE SCALE GENOMIC DNA]</scope>
    <source>
        <strain evidence="4">M72</strain>
    </source>
</reference>
<feature type="signal peptide" evidence="3">
    <location>
        <begin position="1"/>
        <end position="25"/>
    </location>
</feature>
<keyword evidence="6" id="KW-1185">Reference proteome</keyword>
<feature type="chain" id="PRO_5041793785" evidence="3">
    <location>
        <begin position="26"/>
        <end position="324"/>
    </location>
</feature>
<keyword evidence="2" id="KW-0472">Membrane</keyword>
<dbReference type="GeneID" id="99748695"/>
<organism evidence="4 6">
    <name type="scientific">Roseburia faecis</name>
    <dbReference type="NCBI Taxonomy" id="301302"/>
    <lineage>
        <taxon>Bacteria</taxon>
        <taxon>Bacillati</taxon>
        <taxon>Bacillota</taxon>
        <taxon>Clostridia</taxon>
        <taxon>Lachnospirales</taxon>
        <taxon>Lachnospiraceae</taxon>
        <taxon>Roseburia</taxon>
    </lineage>
</organism>
<protein>
    <submittedName>
        <fullName evidence="4">Uncharacterized protein</fullName>
    </submittedName>
</protein>
<accession>A0A0M6WZL2</accession>
<reference evidence="6" key="2">
    <citation type="submission" date="2015-05" db="EMBL/GenBank/DDBJ databases">
        <authorList>
            <consortium name="Pathogen Informatics"/>
        </authorList>
    </citation>
    <scope>NUCLEOTIDE SEQUENCE [LARGE SCALE GENOMIC DNA]</scope>
    <source>
        <strain evidence="6">M72</strain>
    </source>
</reference>
<evidence type="ECO:0000313" key="7">
    <source>
        <dbReference type="Proteomes" id="UP000446657"/>
    </source>
</evidence>
<dbReference type="AlphaFoldDB" id="A0A0M6WZL2"/>
<feature type="compositionally biased region" description="Polar residues" evidence="1">
    <location>
        <begin position="255"/>
        <end position="269"/>
    </location>
</feature>
<gene>
    <name evidence="5" type="ORF">GMD30_02540</name>
    <name evidence="4" type="ORF">M72_17581</name>
</gene>
<evidence type="ECO:0000256" key="1">
    <source>
        <dbReference type="SAM" id="MobiDB-lite"/>
    </source>
</evidence>
<evidence type="ECO:0000313" key="5">
    <source>
        <dbReference type="EMBL" id="MTR80602.1"/>
    </source>
</evidence>
<feature type="compositionally biased region" description="Low complexity" evidence="1">
    <location>
        <begin position="185"/>
        <end position="216"/>
    </location>
</feature>
<dbReference type="OrthoDB" id="10009985at2"/>
<reference evidence="5 7" key="3">
    <citation type="journal article" date="2019" name="Nat. Med.">
        <title>A library of human gut bacterial isolates paired with longitudinal multiomics data enables mechanistic microbiome research.</title>
        <authorList>
            <person name="Poyet M."/>
            <person name="Groussin M."/>
            <person name="Gibbons S.M."/>
            <person name="Avila-Pacheco J."/>
            <person name="Jiang X."/>
            <person name="Kearney S.M."/>
            <person name="Perrotta A.R."/>
            <person name="Berdy B."/>
            <person name="Zhao S."/>
            <person name="Lieberman T.D."/>
            <person name="Swanson P.K."/>
            <person name="Smith M."/>
            <person name="Roesemann S."/>
            <person name="Alexander J.E."/>
            <person name="Rich S.A."/>
            <person name="Livny J."/>
            <person name="Vlamakis H."/>
            <person name="Clish C."/>
            <person name="Bullock K."/>
            <person name="Deik A."/>
            <person name="Scott J."/>
            <person name="Pierce K.A."/>
            <person name="Xavier R.J."/>
            <person name="Alm E.J."/>
        </authorList>
    </citation>
    <scope>NUCLEOTIDE SEQUENCE [LARGE SCALE GENOMIC DNA]</scope>
    <source>
        <strain evidence="5 7">BIOML-A1</strain>
    </source>
</reference>
<feature type="compositionally biased region" description="Polar residues" evidence="1">
    <location>
        <begin position="276"/>
        <end position="294"/>
    </location>
</feature>
<feature type="compositionally biased region" description="Polar residues" evidence="1">
    <location>
        <begin position="217"/>
        <end position="230"/>
    </location>
</feature>
<evidence type="ECO:0000313" key="6">
    <source>
        <dbReference type="Proteomes" id="UP000049979"/>
    </source>
</evidence>
<name>A0A0M6WZL2_9FIRM</name>
<sequence>MKKKIFTGVVTAMMLVFTMGTTVFADPSPTSDTALVQRTNELNKATTVESSGYNANNELITVSSKGVDKDVYREGNRQANAVASAQNGSATVMAMSDISVPSATNTSKGIKVTICASGIKAGDNVYVLHKLKSGSWQTVKPDSVSNGKVTVTLYSFSPVIVVRYSSNVNPTVTTDPSKDENSQGSNTNSNVNDNSNSSSQTNNNNQNNSQTNNQYNPVSVNQNVTVNYPQSYDDGEDSFEDDYDDGYTDGYTDGKNSVRNTSTKSSSARVNGKSGAGSQKGTSVSGSVSYKTSPKTGAALPALPFVAVFAAAGIVVCGRKARKN</sequence>
<evidence type="ECO:0000313" key="4">
    <source>
        <dbReference type="EMBL" id="CRL42938.1"/>
    </source>
</evidence>
<feature type="transmembrane region" description="Helical" evidence="2">
    <location>
        <begin position="298"/>
        <end position="318"/>
    </location>
</feature>
<dbReference type="RefSeq" id="WP_055068844.1">
    <property type="nucleotide sequence ID" value="NZ_CP173697.1"/>
</dbReference>
<dbReference type="STRING" id="301302.ERS852420_03128"/>
<dbReference type="EMBL" id="CVRR01000082">
    <property type="protein sequence ID" value="CRL42938.1"/>
    <property type="molecule type" value="Genomic_DNA"/>
</dbReference>
<feature type="region of interest" description="Disordered" evidence="1">
    <location>
        <begin position="170"/>
        <end position="294"/>
    </location>
</feature>